<dbReference type="SUPFAM" id="SSF50978">
    <property type="entry name" value="WD40 repeat-like"/>
    <property type="match status" value="1"/>
</dbReference>
<reference evidence="1 2" key="1">
    <citation type="submission" date="2024-03" db="EMBL/GenBank/DDBJ databases">
        <title>The Acrasis kona genome and developmental transcriptomes reveal deep origins of eukaryotic multicellular pathways.</title>
        <authorList>
            <person name="Sheikh S."/>
            <person name="Fu C.-J."/>
            <person name="Brown M.W."/>
            <person name="Baldauf S.L."/>
        </authorList>
    </citation>
    <scope>NUCLEOTIDE SEQUENCE [LARGE SCALE GENOMIC DNA]</scope>
    <source>
        <strain evidence="1 2">ATCC MYA-3509</strain>
    </source>
</reference>
<dbReference type="Gene3D" id="2.130.10.10">
    <property type="entry name" value="YVTN repeat-like/Quinoprotein amine dehydrogenase"/>
    <property type="match status" value="1"/>
</dbReference>
<dbReference type="InterPro" id="IPR015943">
    <property type="entry name" value="WD40/YVTN_repeat-like_dom_sf"/>
</dbReference>
<dbReference type="EMBL" id="JAOPGA020000460">
    <property type="protein sequence ID" value="KAL0478730.1"/>
    <property type="molecule type" value="Genomic_DNA"/>
</dbReference>
<keyword evidence="2" id="KW-1185">Reference proteome</keyword>
<gene>
    <name evidence="1" type="ORF">AKO1_008310</name>
</gene>
<evidence type="ECO:0000313" key="2">
    <source>
        <dbReference type="Proteomes" id="UP001431209"/>
    </source>
</evidence>
<comment type="caution">
    <text evidence="1">The sequence shown here is derived from an EMBL/GenBank/DDBJ whole genome shotgun (WGS) entry which is preliminary data.</text>
</comment>
<name>A0AAW2YND6_9EUKA</name>
<protein>
    <submittedName>
        <fullName evidence="1">Uncharacterized protein</fullName>
    </submittedName>
</protein>
<evidence type="ECO:0000313" key="1">
    <source>
        <dbReference type="EMBL" id="KAL0478730.1"/>
    </source>
</evidence>
<sequence>MSPDILTFGSKYMLNTTNSTSSEYCIKMWDVSVDRGHQFGCIRHSNNPKVRCAQILPGALLALSLSNSGSIKIHDLETLKLQSSIQLCVNPNQISFINVVDKHTLSCVVEDEVTIVNFKTCERIKRIKVTEKPLYVLQIASDIMCLFYLLGERSEGSLQLINIRNDSVMKKLRSPVGDKLHCLKASPHTRTIVAAHSLHNCIGIYKLYSESNGVLSFFTNILAHREWERYCDVSISFTKKLNQRRDCKYQPAKISVQQCNIN</sequence>
<proteinExistence type="predicted"/>
<dbReference type="Proteomes" id="UP001431209">
    <property type="component" value="Unassembled WGS sequence"/>
</dbReference>
<organism evidence="1 2">
    <name type="scientific">Acrasis kona</name>
    <dbReference type="NCBI Taxonomy" id="1008807"/>
    <lineage>
        <taxon>Eukaryota</taxon>
        <taxon>Discoba</taxon>
        <taxon>Heterolobosea</taxon>
        <taxon>Tetramitia</taxon>
        <taxon>Eutetramitia</taxon>
        <taxon>Acrasidae</taxon>
        <taxon>Acrasis</taxon>
    </lineage>
</organism>
<dbReference type="AlphaFoldDB" id="A0AAW2YND6"/>
<dbReference type="InterPro" id="IPR036322">
    <property type="entry name" value="WD40_repeat_dom_sf"/>
</dbReference>
<accession>A0AAW2YND6</accession>